<evidence type="ECO:0000313" key="1">
    <source>
        <dbReference type="EMBL" id="EMG37235.1"/>
    </source>
</evidence>
<sequence>MCKAIPRWPSGPREKWSSRPLVIYRKETLSTPGGVGKGETMEERAKAQDIMYSDKPLKDFLSIYLMKGLPDAFNTTDDAGTAVSLVLAGLAKHVEKCGHERIEGVGEFSCKEGGIIFKPDPGFRGLIE</sequence>
<proteinExistence type="predicted"/>
<name>M5PT57_DESAF</name>
<comment type="caution">
    <text evidence="1">The sequence shown here is derived from an EMBL/GenBank/DDBJ whole genome shotgun (WGS) entry which is preliminary data.</text>
</comment>
<organism evidence="1 2">
    <name type="scientific">Desulfocurvibacter africanus PCS</name>
    <dbReference type="NCBI Taxonomy" id="1262666"/>
    <lineage>
        <taxon>Bacteria</taxon>
        <taxon>Pseudomonadati</taxon>
        <taxon>Thermodesulfobacteriota</taxon>
        <taxon>Desulfovibrionia</taxon>
        <taxon>Desulfovibrionales</taxon>
        <taxon>Desulfovibrionaceae</taxon>
        <taxon>Desulfocurvibacter</taxon>
    </lineage>
</organism>
<dbReference type="EMBL" id="AOSV01000020">
    <property type="protein sequence ID" value="EMG37235.1"/>
    <property type="molecule type" value="Genomic_DNA"/>
</dbReference>
<dbReference type="PATRIC" id="fig|1262666.3.peg.2101"/>
<accession>M5PT57</accession>
<protein>
    <submittedName>
        <fullName evidence="1">Uncharacterized protein</fullName>
    </submittedName>
</protein>
<reference evidence="1 2" key="1">
    <citation type="journal article" date="2013" name="Genome Announc.">
        <title>Draft Genome Sequence for Desulfovibrio africanus Strain PCS.</title>
        <authorList>
            <person name="Brown S.D."/>
            <person name="Utturkar S.M."/>
            <person name="Arkin A.P."/>
            <person name="Deutschbauer A.M."/>
            <person name="Elias D.A."/>
            <person name="Hazen T.C."/>
            <person name="Chakraborty R."/>
        </authorList>
    </citation>
    <scope>NUCLEOTIDE SEQUENCE [LARGE SCALE GENOMIC DNA]</scope>
    <source>
        <strain evidence="1 2">PCS</strain>
    </source>
</reference>
<gene>
    <name evidence="1" type="ORF">PCS_02073</name>
</gene>
<dbReference type="AlphaFoldDB" id="M5PT57"/>
<dbReference type="Proteomes" id="UP000011922">
    <property type="component" value="Unassembled WGS sequence"/>
</dbReference>
<evidence type="ECO:0000313" key="2">
    <source>
        <dbReference type="Proteomes" id="UP000011922"/>
    </source>
</evidence>